<dbReference type="Proteomes" id="UP000078560">
    <property type="component" value="Unassembled WGS sequence"/>
</dbReference>
<proteinExistence type="predicted"/>
<gene>
    <name evidence="1" type="ORF">POVCU2_0079640</name>
</gene>
<evidence type="ECO:0000313" key="1">
    <source>
        <dbReference type="EMBL" id="SBS93205.1"/>
    </source>
</evidence>
<name>A0A1A8WJU2_PLAOA</name>
<organism evidence="1 2">
    <name type="scientific">Plasmodium ovale curtisi</name>
    <dbReference type="NCBI Taxonomy" id="864141"/>
    <lineage>
        <taxon>Eukaryota</taxon>
        <taxon>Sar</taxon>
        <taxon>Alveolata</taxon>
        <taxon>Apicomplexa</taxon>
        <taxon>Aconoidasida</taxon>
        <taxon>Haemosporida</taxon>
        <taxon>Plasmodiidae</taxon>
        <taxon>Plasmodium</taxon>
        <taxon>Plasmodium (Plasmodium)</taxon>
    </lineage>
</organism>
<dbReference type="EMBL" id="FLQU01001481">
    <property type="protein sequence ID" value="SBS93205.1"/>
    <property type="molecule type" value="Genomic_DNA"/>
</dbReference>
<accession>A0A1A8WJU2</accession>
<sequence length="147" mass="17435">MGKFLNNYIDIKCNKIITVTFILQNKITKTFTKDTLKSNLFLDNLYDEENVIKVKENALKHSEGFKYCRYINYYIVLMNTIIKSANGFYKDIWDNLIKKVEQKWEQFPEVNYKDELSDDDITIPRDMESLIMTISLEKISPNKIQKA</sequence>
<reference evidence="2" key="1">
    <citation type="submission" date="2016-05" db="EMBL/GenBank/DDBJ databases">
        <authorList>
            <person name="Naeem Raeece"/>
        </authorList>
    </citation>
    <scope>NUCLEOTIDE SEQUENCE [LARGE SCALE GENOMIC DNA]</scope>
</reference>
<evidence type="ECO:0008006" key="3">
    <source>
        <dbReference type="Google" id="ProtNLM"/>
    </source>
</evidence>
<dbReference type="AlphaFoldDB" id="A0A1A8WJU2"/>
<protein>
    <recommendedName>
        <fullName evidence="3">PIR Superfamily Protein</fullName>
    </recommendedName>
</protein>
<evidence type="ECO:0000313" key="2">
    <source>
        <dbReference type="Proteomes" id="UP000078560"/>
    </source>
</evidence>